<evidence type="ECO:0000313" key="3">
    <source>
        <dbReference type="Proteomes" id="UP000281708"/>
    </source>
</evidence>
<keyword evidence="3" id="KW-1185">Reference proteome</keyword>
<protein>
    <submittedName>
        <fullName evidence="2">Uncharacterized protein</fullName>
    </submittedName>
</protein>
<dbReference type="RefSeq" id="WP_121805809.1">
    <property type="nucleotide sequence ID" value="NZ_RDBE01000006.1"/>
</dbReference>
<proteinExistence type="predicted"/>
<feature type="signal peptide" evidence="1">
    <location>
        <begin position="1"/>
        <end position="32"/>
    </location>
</feature>
<evidence type="ECO:0000313" key="2">
    <source>
        <dbReference type="EMBL" id="RLV50045.1"/>
    </source>
</evidence>
<dbReference type="EMBL" id="RDBE01000006">
    <property type="protein sequence ID" value="RLV50045.1"/>
    <property type="molecule type" value="Genomic_DNA"/>
</dbReference>
<dbReference type="Proteomes" id="UP000281708">
    <property type="component" value="Unassembled WGS sequence"/>
</dbReference>
<gene>
    <name evidence="2" type="ORF">D9V37_09280</name>
</gene>
<comment type="caution">
    <text evidence="2">The sequence shown here is derived from an EMBL/GenBank/DDBJ whole genome shotgun (WGS) entry which is preliminary data.</text>
</comment>
<reference evidence="2 3" key="1">
    <citation type="submission" date="2018-10" db="EMBL/GenBank/DDBJ databases">
        <title>Marmoricola sp. 4Q3S-7 whole genome shotgun sequence.</title>
        <authorList>
            <person name="Li F."/>
        </authorList>
    </citation>
    <scope>NUCLEOTIDE SEQUENCE [LARGE SCALE GENOMIC DNA]</scope>
    <source>
        <strain evidence="2 3">4Q3S-7</strain>
    </source>
</reference>
<name>A0A3L8P440_9ACTN</name>
<accession>A0A3L8P440</accession>
<feature type="chain" id="PRO_5018069128" evidence="1">
    <location>
        <begin position="33"/>
        <end position="144"/>
    </location>
</feature>
<keyword evidence="1" id="KW-0732">Signal</keyword>
<evidence type="ECO:0000256" key="1">
    <source>
        <dbReference type="SAM" id="SignalP"/>
    </source>
</evidence>
<dbReference type="AlphaFoldDB" id="A0A3L8P440"/>
<organism evidence="2 3">
    <name type="scientific">Nocardioides mangrovicus</name>
    <dbReference type="NCBI Taxonomy" id="2478913"/>
    <lineage>
        <taxon>Bacteria</taxon>
        <taxon>Bacillati</taxon>
        <taxon>Actinomycetota</taxon>
        <taxon>Actinomycetes</taxon>
        <taxon>Propionibacteriales</taxon>
        <taxon>Nocardioidaceae</taxon>
        <taxon>Nocardioides</taxon>
    </lineage>
</organism>
<sequence>MALRPARSASALVSVLISLALLGLGLAAPATAASPDAARAKAPSHLRLVSKVYDPDSVYSGVTIYDVTFLLKRKGHAYANKRVCLYVKLGKHGLLRGECHRTDAAGHAVLHLGGSGKSVYYIKFKGDRKTKGTSKKVIIHGHKI</sequence>